<comment type="caution">
    <text evidence="1">The sequence shown here is derived from an EMBL/GenBank/DDBJ whole genome shotgun (WGS) entry which is preliminary data.</text>
</comment>
<accession>A0ABX9QXL5</accession>
<evidence type="ECO:0000313" key="1">
    <source>
        <dbReference type="EMBL" id="RKN15341.1"/>
    </source>
</evidence>
<reference evidence="1 2" key="1">
    <citation type="submission" date="2018-09" db="EMBL/GenBank/DDBJ databases">
        <title>Micromonospora sp. nov. MS1-9, isolated from a root of Musa sp.</title>
        <authorList>
            <person name="Kuncharoen N."/>
            <person name="Kudo T."/>
            <person name="Ohkuma M."/>
            <person name="Yuki M."/>
            <person name="Tanasupawat S."/>
        </authorList>
    </citation>
    <scope>NUCLEOTIDE SEQUENCE [LARGE SCALE GENOMIC DNA]</scope>
    <source>
        <strain evidence="1 2">NGC1-4</strain>
    </source>
</reference>
<evidence type="ECO:0000313" key="2">
    <source>
        <dbReference type="Proteomes" id="UP000271548"/>
    </source>
</evidence>
<organism evidence="1 2">
    <name type="scientific">Micromonospora musae</name>
    <dbReference type="NCBI Taxonomy" id="1894970"/>
    <lineage>
        <taxon>Bacteria</taxon>
        <taxon>Bacillati</taxon>
        <taxon>Actinomycetota</taxon>
        <taxon>Actinomycetes</taxon>
        <taxon>Micromonosporales</taxon>
        <taxon>Micromonosporaceae</taxon>
        <taxon>Micromonospora</taxon>
    </lineage>
</organism>
<dbReference type="EMBL" id="RAZS01000011">
    <property type="protein sequence ID" value="RKN15341.1"/>
    <property type="molecule type" value="Genomic_DNA"/>
</dbReference>
<gene>
    <name evidence="1" type="ORF">D7147_26210</name>
</gene>
<proteinExistence type="predicted"/>
<keyword evidence="2" id="KW-1185">Reference proteome</keyword>
<name>A0ABX9QXL5_9ACTN</name>
<dbReference type="Proteomes" id="UP000271548">
    <property type="component" value="Unassembled WGS sequence"/>
</dbReference>
<sequence length="70" mass="7666">MSGVRGCGDFMDLEWTLGGSRRWPGSLRGDVAPPSYAFAVDRLGFREVGVSGVGGCRDFMERVWIIGRRG</sequence>
<protein>
    <submittedName>
        <fullName evidence="1">Uncharacterized protein</fullName>
    </submittedName>
</protein>